<evidence type="ECO:0000313" key="3">
    <source>
        <dbReference type="Proteomes" id="UP000770015"/>
    </source>
</evidence>
<proteinExistence type="predicted"/>
<comment type="caution">
    <text evidence="2">The sequence shown here is derived from an EMBL/GenBank/DDBJ whole genome shotgun (WGS) entry which is preliminary data.</text>
</comment>
<accession>A0A9P8VIN8</accession>
<dbReference type="EMBL" id="JAGSXJ010000004">
    <property type="protein sequence ID" value="KAH6692419.1"/>
    <property type="molecule type" value="Genomic_DNA"/>
</dbReference>
<reference evidence="2" key="1">
    <citation type="journal article" date="2021" name="Nat. Commun.">
        <title>Genetic determinants of endophytism in the Arabidopsis root mycobiome.</title>
        <authorList>
            <person name="Mesny F."/>
            <person name="Miyauchi S."/>
            <person name="Thiergart T."/>
            <person name="Pickel B."/>
            <person name="Atanasova L."/>
            <person name="Karlsson M."/>
            <person name="Huettel B."/>
            <person name="Barry K.W."/>
            <person name="Haridas S."/>
            <person name="Chen C."/>
            <person name="Bauer D."/>
            <person name="Andreopoulos W."/>
            <person name="Pangilinan J."/>
            <person name="LaButti K."/>
            <person name="Riley R."/>
            <person name="Lipzen A."/>
            <person name="Clum A."/>
            <person name="Drula E."/>
            <person name="Henrissat B."/>
            <person name="Kohler A."/>
            <person name="Grigoriev I.V."/>
            <person name="Martin F.M."/>
            <person name="Hacquard S."/>
        </authorList>
    </citation>
    <scope>NUCLEOTIDE SEQUENCE</scope>
    <source>
        <strain evidence="2">MPI-SDFR-AT-0117</strain>
    </source>
</reference>
<dbReference type="AlphaFoldDB" id="A0A9P8VIN8"/>
<evidence type="ECO:0000313" key="2">
    <source>
        <dbReference type="EMBL" id="KAH6692419.1"/>
    </source>
</evidence>
<dbReference type="Proteomes" id="UP000770015">
    <property type="component" value="Unassembled WGS sequence"/>
</dbReference>
<evidence type="ECO:0000256" key="1">
    <source>
        <dbReference type="SAM" id="MobiDB-lite"/>
    </source>
</evidence>
<name>A0A9P8VIN8_9PEZI</name>
<organism evidence="2 3">
    <name type="scientific">Plectosphaerella plurivora</name>
    <dbReference type="NCBI Taxonomy" id="936078"/>
    <lineage>
        <taxon>Eukaryota</taxon>
        <taxon>Fungi</taxon>
        <taxon>Dikarya</taxon>
        <taxon>Ascomycota</taxon>
        <taxon>Pezizomycotina</taxon>
        <taxon>Sordariomycetes</taxon>
        <taxon>Hypocreomycetidae</taxon>
        <taxon>Glomerellales</taxon>
        <taxon>Plectosphaerellaceae</taxon>
        <taxon>Plectosphaerella</taxon>
    </lineage>
</organism>
<feature type="compositionally biased region" description="Low complexity" evidence="1">
    <location>
        <begin position="7"/>
        <end position="32"/>
    </location>
</feature>
<feature type="compositionally biased region" description="Low complexity" evidence="1">
    <location>
        <begin position="73"/>
        <end position="87"/>
    </location>
</feature>
<keyword evidence="3" id="KW-1185">Reference proteome</keyword>
<feature type="region of interest" description="Disordered" evidence="1">
    <location>
        <begin position="1"/>
        <end position="87"/>
    </location>
</feature>
<gene>
    <name evidence="2" type="ORF">F5X68DRAFT_58425</name>
</gene>
<protein>
    <submittedName>
        <fullName evidence="2">Uncharacterized protein</fullName>
    </submittedName>
</protein>
<feature type="compositionally biased region" description="Low complexity" evidence="1">
    <location>
        <begin position="51"/>
        <end position="63"/>
    </location>
</feature>
<sequence>MYAPGGQYSNAASNFNNAAPPPNQQNYPMQQPGSVPAQPGQQQMMYNPNRFAMPGGAQGAAAPGPGGFPGQPNPGMMPGAGPAGMMQNTAMPQMAANGQSESPVLAPIHPSPLLSPPRHLVVYHLSSRFTAVLPLSSRSPLLALLASPPEPDCLSQTRVA</sequence>